<feature type="signal peptide" evidence="1">
    <location>
        <begin position="1"/>
        <end position="32"/>
    </location>
</feature>
<dbReference type="Proteomes" id="UP000294155">
    <property type="component" value="Unassembled WGS sequence"/>
</dbReference>
<feature type="chain" id="PRO_5020585313" description="Virulence factor" evidence="1">
    <location>
        <begin position="33"/>
        <end position="87"/>
    </location>
</feature>
<organism evidence="2 3">
    <name type="scientific">Hymenobacter persicinus</name>
    <dbReference type="NCBI Taxonomy" id="2025506"/>
    <lineage>
        <taxon>Bacteria</taxon>
        <taxon>Pseudomonadati</taxon>
        <taxon>Bacteroidota</taxon>
        <taxon>Cytophagia</taxon>
        <taxon>Cytophagales</taxon>
        <taxon>Hymenobacteraceae</taxon>
        <taxon>Hymenobacter</taxon>
    </lineage>
</organism>
<keyword evidence="1" id="KW-0732">Signal</keyword>
<evidence type="ECO:0000313" key="2">
    <source>
        <dbReference type="EMBL" id="RYU81574.1"/>
    </source>
</evidence>
<sequence length="87" mass="9931">MKNLLKLPALLGLLLLLGSGLTSCVASTQAVAVRPYPPRRAYYYPPRPVVVVPAPVVVRPRPMMVVPARPYYYQRYNARPHRYVRVR</sequence>
<gene>
    <name evidence="2" type="ORF">EWM57_06145</name>
</gene>
<comment type="caution">
    <text evidence="2">The sequence shown here is derived from an EMBL/GenBank/DDBJ whole genome shotgun (WGS) entry which is preliminary data.</text>
</comment>
<dbReference type="RefSeq" id="WP_129920260.1">
    <property type="nucleotide sequence ID" value="NZ_SEWE01000009.1"/>
</dbReference>
<dbReference type="AlphaFoldDB" id="A0A4Q5LDC8"/>
<keyword evidence="3" id="KW-1185">Reference proteome</keyword>
<accession>A0A4Q5LDC8</accession>
<proteinExistence type="predicted"/>
<name>A0A4Q5LDC8_9BACT</name>
<reference evidence="2 3" key="1">
    <citation type="submission" date="2019-02" db="EMBL/GenBank/DDBJ databases">
        <title>Bacterial novel species isolated from soil.</title>
        <authorList>
            <person name="Jung H.-Y."/>
        </authorList>
    </citation>
    <scope>NUCLEOTIDE SEQUENCE [LARGE SCALE GENOMIC DNA]</scope>
    <source>
        <strain evidence="2 3">1-3-3-3</strain>
    </source>
</reference>
<dbReference type="PROSITE" id="PS51257">
    <property type="entry name" value="PROKAR_LIPOPROTEIN"/>
    <property type="match status" value="1"/>
</dbReference>
<evidence type="ECO:0000313" key="3">
    <source>
        <dbReference type="Proteomes" id="UP000294155"/>
    </source>
</evidence>
<dbReference type="EMBL" id="SEWE01000009">
    <property type="protein sequence ID" value="RYU81574.1"/>
    <property type="molecule type" value="Genomic_DNA"/>
</dbReference>
<evidence type="ECO:0008006" key="4">
    <source>
        <dbReference type="Google" id="ProtNLM"/>
    </source>
</evidence>
<protein>
    <recommendedName>
        <fullName evidence="4">Virulence factor</fullName>
    </recommendedName>
</protein>
<evidence type="ECO:0000256" key="1">
    <source>
        <dbReference type="SAM" id="SignalP"/>
    </source>
</evidence>